<comment type="caution">
    <text evidence="3">The sequence shown here is derived from an EMBL/GenBank/DDBJ whole genome shotgun (WGS) entry which is preliminary data.</text>
</comment>
<evidence type="ECO:0000313" key="4">
    <source>
        <dbReference type="Proteomes" id="UP000295729"/>
    </source>
</evidence>
<accession>A0A4R6X7D3</accession>
<keyword evidence="4" id="KW-1185">Reference proteome</keyword>
<dbReference type="EMBL" id="SNZA01000001">
    <property type="protein sequence ID" value="TDR14982.1"/>
    <property type="molecule type" value="Genomic_DNA"/>
</dbReference>
<dbReference type="OrthoDB" id="321954at2"/>
<proteinExistence type="predicted"/>
<dbReference type="PROSITE" id="PS51278">
    <property type="entry name" value="GATASE_TYPE_2"/>
    <property type="match status" value="1"/>
</dbReference>
<dbReference type="AlphaFoldDB" id="A0A4R6X7D3"/>
<dbReference type="InterPro" id="IPR026869">
    <property type="entry name" value="EgtC-like"/>
</dbReference>
<keyword evidence="3" id="KW-0808">Transferase</keyword>
<dbReference type="GO" id="GO:0016740">
    <property type="term" value="F:transferase activity"/>
    <property type="evidence" value="ECO:0007669"/>
    <property type="project" value="UniProtKB-KW"/>
</dbReference>
<feature type="domain" description="Glutamine amidotransferase type-2" evidence="2">
    <location>
        <begin position="2"/>
        <end position="251"/>
    </location>
</feature>
<keyword evidence="1 3" id="KW-0315">Glutamine amidotransferase</keyword>
<dbReference type="CDD" id="cd01908">
    <property type="entry name" value="YafJ"/>
    <property type="match status" value="1"/>
</dbReference>
<name>A0A4R6X7D3_9GAMM</name>
<dbReference type="PANTHER" id="PTHR42824:SF1">
    <property type="entry name" value="GLUTAMINE AMIDOTRANSFERASE YAFJ-RELATED"/>
    <property type="match status" value="1"/>
</dbReference>
<dbReference type="InterPro" id="IPR017932">
    <property type="entry name" value="GATase_2_dom"/>
</dbReference>
<dbReference type="Gene3D" id="3.60.20.10">
    <property type="entry name" value="Glutamine Phosphoribosylpyrophosphate, subunit 1, domain 1"/>
    <property type="match status" value="1"/>
</dbReference>
<dbReference type="Proteomes" id="UP000295729">
    <property type="component" value="Unassembled WGS sequence"/>
</dbReference>
<dbReference type="Pfam" id="PF13230">
    <property type="entry name" value="GATase_4"/>
    <property type="match status" value="1"/>
</dbReference>
<gene>
    <name evidence="3" type="ORF">C8D85_0334</name>
</gene>
<evidence type="ECO:0000256" key="1">
    <source>
        <dbReference type="ARBA" id="ARBA00022962"/>
    </source>
</evidence>
<dbReference type="RefSeq" id="WP_133559618.1">
    <property type="nucleotide sequence ID" value="NZ_JAJGNH010000004.1"/>
</dbReference>
<sequence length="264" mass="29762">MCELLGMSANVPTDICFSFSGLRARGGRTGPHKDGWGMAMYRDSSVWSIHDPRPSADSDMADVMSKTSLKCHIVISHIRQANVGNVCLPNTHPFSRLLWDTTWSYAHNGQLDTPQSLTLLTHYPLGTTDSERAFCWLIEQLLAKFGDQMPELEELTAFLGEQCDRLREKGVFNMMLSNGQYLFCYCTTKLHWITRRAPFKPATLSDEDVTIDFKEVTTDKDVVTVIATQPLTHDETWQQMQVGEMCVFDAGELVARIESRATAE</sequence>
<dbReference type="InterPro" id="IPR029055">
    <property type="entry name" value="Ntn_hydrolases_N"/>
</dbReference>
<evidence type="ECO:0000259" key="2">
    <source>
        <dbReference type="PROSITE" id="PS51278"/>
    </source>
</evidence>
<protein>
    <submittedName>
        <fullName evidence="3">Glutamine amidotransferase</fullName>
    </submittedName>
</protein>
<reference evidence="3 4" key="1">
    <citation type="submission" date="2019-03" db="EMBL/GenBank/DDBJ databases">
        <title>Genomic Encyclopedia of Type Strains, Phase IV (KMG-IV): sequencing the most valuable type-strain genomes for metagenomic binning, comparative biology and taxonomic classification.</title>
        <authorList>
            <person name="Goeker M."/>
        </authorList>
    </citation>
    <scope>NUCLEOTIDE SEQUENCE [LARGE SCALE GENOMIC DNA]</scope>
    <source>
        <strain evidence="3 4">DSM 5604</strain>
    </source>
</reference>
<dbReference type="SUPFAM" id="SSF56235">
    <property type="entry name" value="N-terminal nucleophile aminohydrolases (Ntn hydrolases)"/>
    <property type="match status" value="1"/>
</dbReference>
<organism evidence="3 4">
    <name type="scientific">Marinomonas communis</name>
    <dbReference type="NCBI Taxonomy" id="28254"/>
    <lineage>
        <taxon>Bacteria</taxon>
        <taxon>Pseudomonadati</taxon>
        <taxon>Pseudomonadota</taxon>
        <taxon>Gammaproteobacteria</taxon>
        <taxon>Oceanospirillales</taxon>
        <taxon>Oceanospirillaceae</taxon>
        <taxon>Marinomonas</taxon>
    </lineage>
</organism>
<evidence type="ECO:0000313" key="3">
    <source>
        <dbReference type="EMBL" id="TDR14982.1"/>
    </source>
</evidence>
<dbReference type="PANTHER" id="PTHR42824">
    <property type="entry name" value="GLUTAMINE AMIDOTRANSFERASE"/>
    <property type="match status" value="1"/>
</dbReference>